<reference evidence="1 2" key="1">
    <citation type="submission" date="2015-04" db="EMBL/GenBank/DDBJ databases">
        <title>Complete genome sequence of Schizopora paradoxa KUC8140, a cosmopolitan wood degrader in East Asia.</title>
        <authorList>
            <consortium name="DOE Joint Genome Institute"/>
            <person name="Min B."/>
            <person name="Park H."/>
            <person name="Jang Y."/>
            <person name="Kim J.-J."/>
            <person name="Kim K.H."/>
            <person name="Pangilinan J."/>
            <person name="Lipzen A."/>
            <person name="Riley R."/>
            <person name="Grigoriev I.V."/>
            <person name="Spatafora J.W."/>
            <person name="Choi I.-G."/>
        </authorList>
    </citation>
    <scope>NUCLEOTIDE SEQUENCE [LARGE SCALE GENOMIC DNA]</scope>
    <source>
        <strain evidence="1 2">KUC8140</strain>
    </source>
</reference>
<accession>A0A0H2S3N3</accession>
<sequence length="146" mass="16001">MRASMARGGSRLVIWLPSSSERMVGSRRARPTSWLGNEATARSANGLGAWMVSCGARASWALGRVPGCVADLACDEGARSRSMEINQWENPTRREPMGLHAGLSCRRDPICNFNGEGDRMGTWTWAKGEARYARLGSAWRSAVEAW</sequence>
<organism evidence="1 2">
    <name type="scientific">Schizopora paradoxa</name>
    <dbReference type="NCBI Taxonomy" id="27342"/>
    <lineage>
        <taxon>Eukaryota</taxon>
        <taxon>Fungi</taxon>
        <taxon>Dikarya</taxon>
        <taxon>Basidiomycota</taxon>
        <taxon>Agaricomycotina</taxon>
        <taxon>Agaricomycetes</taxon>
        <taxon>Hymenochaetales</taxon>
        <taxon>Schizoporaceae</taxon>
        <taxon>Schizopora</taxon>
    </lineage>
</organism>
<dbReference type="AlphaFoldDB" id="A0A0H2S3N3"/>
<dbReference type="InParanoid" id="A0A0H2S3N3"/>
<keyword evidence="2" id="KW-1185">Reference proteome</keyword>
<gene>
    <name evidence="1" type="ORF">SCHPADRAFT_886146</name>
</gene>
<dbReference type="EMBL" id="KQ085893">
    <property type="protein sequence ID" value="KLO18642.1"/>
    <property type="molecule type" value="Genomic_DNA"/>
</dbReference>
<evidence type="ECO:0000313" key="1">
    <source>
        <dbReference type="EMBL" id="KLO18642.1"/>
    </source>
</evidence>
<name>A0A0H2S3N3_9AGAM</name>
<protein>
    <submittedName>
        <fullName evidence="1">Uncharacterized protein</fullName>
    </submittedName>
</protein>
<dbReference type="Proteomes" id="UP000053477">
    <property type="component" value="Unassembled WGS sequence"/>
</dbReference>
<proteinExistence type="predicted"/>
<evidence type="ECO:0000313" key="2">
    <source>
        <dbReference type="Proteomes" id="UP000053477"/>
    </source>
</evidence>